<organism evidence="2 3">
    <name type="scientific">Dreissena polymorpha</name>
    <name type="common">Zebra mussel</name>
    <name type="synonym">Mytilus polymorpha</name>
    <dbReference type="NCBI Taxonomy" id="45954"/>
    <lineage>
        <taxon>Eukaryota</taxon>
        <taxon>Metazoa</taxon>
        <taxon>Spiralia</taxon>
        <taxon>Lophotrochozoa</taxon>
        <taxon>Mollusca</taxon>
        <taxon>Bivalvia</taxon>
        <taxon>Autobranchia</taxon>
        <taxon>Heteroconchia</taxon>
        <taxon>Euheterodonta</taxon>
        <taxon>Imparidentia</taxon>
        <taxon>Neoheterodontei</taxon>
        <taxon>Myida</taxon>
        <taxon>Dreissenoidea</taxon>
        <taxon>Dreissenidae</taxon>
        <taxon>Dreissena</taxon>
    </lineage>
</organism>
<evidence type="ECO:0000313" key="2">
    <source>
        <dbReference type="EMBL" id="KAH3840488.1"/>
    </source>
</evidence>
<feature type="region of interest" description="Disordered" evidence="1">
    <location>
        <begin position="1"/>
        <end position="36"/>
    </location>
</feature>
<protein>
    <submittedName>
        <fullName evidence="2">Uncharacterized protein</fullName>
    </submittedName>
</protein>
<evidence type="ECO:0000256" key="1">
    <source>
        <dbReference type="SAM" id="MobiDB-lite"/>
    </source>
</evidence>
<feature type="compositionally biased region" description="Basic and acidic residues" evidence="1">
    <location>
        <begin position="1"/>
        <end position="15"/>
    </location>
</feature>
<reference evidence="2" key="2">
    <citation type="submission" date="2020-11" db="EMBL/GenBank/DDBJ databases">
        <authorList>
            <person name="McCartney M.A."/>
            <person name="Auch B."/>
            <person name="Kono T."/>
            <person name="Mallez S."/>
            <person name="Becker A."/>
            <person name="Gohl D.M."/>
            <person name="Silverstein K.A.T."/>
            <person name="Koren S."/>
            <person name="Bechman K.B."/>
            <person name="Herman A."/>
            <person name="Abrahante J.E."/>
            <person name="Garbe J."/>
        </authorList>
    </citation>
    <scope>NUCLEOTIDE SEQUENCE</scope>
    <source>
        <strain evidence="2">Duluth1</strain>
        <tissue evidence="2">Whole animal</tissue>
    </source>
</reference>
<reference evidence="2" key="1">
    <citation type="journal article" date="2019" name="bioRxiv">
        <title>The Genome of the Zebra Mussel, Dreissena polymorpha: A Resource for Invasive Species Research.</title>
        <authorList>
            <person name="McCartney M.A."/>
            <person name="Auch B."/>
            <person name="Kono T."/>
            <person name="Mallez S."/>
            <person name="Zhang Y."/>
            <person name="Obille A."/>
            <person name="Becker A."/>
            <person name="Abrahante J.E."/>
            <person name="Garbe J."/>
            <person name="Badalamenti J.P."/>
            <person name="Herman A."/>
            <person name="Mangelson H."/>
            <person name="Liachko I."/>
            <person name="Sullivan S."/>
            <person name="Sone E.D."/>
            <person name="Koren S."/>
            <person name="Silverstein K.A.T."/>
            <person name="Beckman K.B."/>
            <person name="Gohl D.M."/>
        </authorList>
    </citation>
    <scope>NUCLEOTIDE SEQUENCE</scope>
    <source>
        <strain evidence="2">Duluth1</strain>
        <tissue evidence="2">Whole animal</tissue>
    </source>
</reference>
<name>A0A9D4KID7_DREPO</name>
<dbReference type="EMBL" id="JAIWYP010000004">
    <property type="protein sequence ID" value="KAH3840488.1"/>
    <property type="molecule type" value="Genomic_DNA"/>
</dbReference>
<dbReference type="AlphaFoldDB" id="A0A9D4KID7"/>
<sequence>MNRKPPERTCNDRHGTGNNRDVTGNYRDGTLANRGPYRLRQSKCNAPVVAGGSPMNAGRAPV</sequence>
<proteinExistence type="predicted"/>
<evidence type="ECO:0000313" key="3">
    <source>
        <dbReference type="Proteomes" id="UP000828390"/>
    </source>
</evidence>
<comment type="caution">
    <text evidence="2">The sequence shown here is derived from an EMBL/GenBank/DDBJ whole genome shotgun (WGS) entry which is preliminary data.</text>
</comment>
<keyword evidence="3" id="KW-1185">Reference proteome</keyword>
<gene>
    <name evidence="2" type="ORF">DPMN_113937</name>
</gene>
<accession>A0A9D4KID7</accession>
<dbReference type="Proteomes" id="UP000828390">
    <property type="component" value="Unassembled WGS sequence"/>
</dbReference>